<dbReference type="Proteomes" id="UP000265520">
    <property type="component" value="Unassembled WGS sequence"/>
</dbReference>
<organism evidence="1 2">
    <name type="scientific">Trifolium medium</name>
    <dbReference type="NCBI Taxonomy" id="97028"/>
    <lineage>
        <taxon>Eukaryota</taxon>
        <taxon>Viridiplantae</taxon>
        <taxon>Streptophyta</taxon>
        <taxon>Embryophyta</taxon>
        <taxon>Tracheophyta</taxon>
        <taxon>Spermatophyta</taxon>
        <taxon>Magnoliopsida</taxon>
        <taxon>eudicotyledons</taxon>
        <taxon>Gunneridae</taxon>
        <taxon>Pentapetalae</taxon>
        <taxon>rosids</taxon>
        <taxon>fabids</taxon>
        <taxon>Fabales</taxon>
        <taxon>Fabaceae</taxon>
        <taxon>Papilionoideae</taxon>
        <taxon>50 kb inversion clade</taxon>
        <taxon>NPAAA clade</taxon>
        <taxon>Hologalegina</taxon>
        <taxon>IRL clade</taxon>
        <taxon>Trifolieae</taxon>
        <taxon>Trifolium</taxon>
    </lineage>
</organism>
<dbReference type="EMBL" id="LXQA010565271">
    <property type="protein sequence ID" value="MCI59533.1"/>
    <property type="molecule type" value="Genomic_DNA"/>
</dbReference>
<name>A0A392TEE4_9FABA</name>
<evidence type="ECO:0000313" key="1">
    <source>
        <dbReference type="EMBL" id="MCI59533.1"/>
    </source>
</evidence>
<sequence length="38" mass="3832">GAKFSSLTVGHFDFWLGWLARGSSAFELATPSCGGGGG</sequence>
<protein>
    <submittedName>
        <fullName evidence="1">Uncharacterized protein</fullName>
    </submittedName>
</protein>
<dbReference type="AlphaFoldDB" id="A0A392TEE4"/>
<accession>A0A392TEE4</accession>
<reference evidence="1 2" key="1">
    <citation type="journal article" date="2018" name="Front. Plant Sci.">
        <title>Red Clover (Trifolium pratense) and Zigzag Clover (T. medium) - A Picture of Genomic Similarities and Differences.</title>
        <authorList>
            <person name="Dluhosova J."/>
            <person name="Istvanek J."/>
            <person name="Nedelnik J."/>
            <person name="Repkova J."/>
        </authorList>
    </citation>
    <scope>NUCLEOTIDE SEQUENCE [LARGE SCALE GENOMIC DNA]</scope>
    <source>
        <strain evidence="2">cv. 10/8</strain>
        <tissue evidence="1">Leaf</tissue>
    </source>
</reference>
<keyword evidence="2" id="KW-1185">Reference proteome</keyword>
<feature type="non-terminal residue" evidence="1">
    <location>
        <position position="1"/>
    </location>
</feature>
<evidence type="ECO:0000313" key="2">
    <source>
        <dbReference type="Proteomes" id="UP000265520"/>
    </source>
</evidence>
<proteinExistence type="predicted"/>
<comment type="caution">
    <text evidence="1">The sequence shown here is derived from an EMBL/GenBank/DDBJ whole genome shotgun (WGS) entry which is preliminary data.</text>
</comment>